<reference evidence="2" key="1">
    <citation type="journal article" date="2013" name="Science">
        <title>The Amborella genome and the evolution of flowering plants.</title>
        <authorList>
            <consortium name="Amborella Genome Project"/>
        </authorList>
    </citation>
    <scope>NUCLEOTIDE SEQUENCE [LARGE SCALE GENOMIC DNA]</scope>
</reference>
<dbReference type="Gramene" id="ERN16673">
    <property type="protein sequence ID" value="ERN16673"/>
    <property type="gene ID" value="AMTR_s00051p00183730"/>
</dbReference>
<dbReference type="EMBL" id="KI392418">
    <property type="protein sequence ID" value="ERN16673.1"/>
    <property type="molecule type" value="Genomic_DNA"/>
</dbReference>
<sequence length="198" mass="21357">MGNSPLGPRTTVEAMMLPGSRLPMPDVSPLDVIGFPAALYSSSSFKASMVRGMLFSGIQGLRGVPYWSLRGAWPDGEVFDRLDGLLQDLSDGGTEALTSEDVAHVSLERHLDSFEKNLANWKGLVQQRAQERTRLISEWDSLWTKLGGVATTVARVGAAGFRLDGSCQFGQFNCPGDFSPSRREASLASTFLGADGKD</sequence>
<dbReference type="HOGENOM" id="CLU_1379807_0_0_1"/>
<accession>U5D8H0</accession>
<proteinExistence type="predicted"/>
<gene>
    <name evidence="1" type="ORF">AMTR_s00051p00183730</name>
</gene>
<name>U5D8H0_AMBTC</name>
<dbReference type="AlphaFoldDB" id="U5D8H0"/>
<evidence type="ECO:0000313" key="1">
    <source>
        <dbReference type="EMBL" id="ERN16673.1"/>
    </source>
</evidence>
<dbReference type="Proteomes" id="UP000017836">
    <property type="component" value="Unassembled WGS sequence"/>
</dbReference>
<evidence type="ECO:0000313" key="2">
    <source>
        <dbReference type="Proteomes" id="UP000017836"/>
    </source>
</evidence>
<organism evidence="1 2">
    <name type="scientific">Amborella trichopoda</name>
    <dbReference type="NCBI Taxonomy" id="13333"/>
    <lineage>
        <taxon>Eukaryota</taxon>
        <taxon>Viridiplantae</taxon>
        <taxon>Streptophyta</taxon>
        <taxon>Embryophyta</taxon>
        <taxon>Tracheophyta</taxon>
        <taxon>Spermatophyta</taxon>
        <taxon>Magnoliopsida</taxon>
        <taxon>Amborellales</taxon>
        <taxon>Amborellaceae</taxon>
        <taxon>Amborella</taxon>
    </lineage>
</organism>
<protein>
    <submittedName>
        <fullName evidence="1">Uncharacterized protein</fullName>
    </submittedName>
</protein>
<keyword evidence="2" id="KW-1185">Reference proteome</keyword>